<dbReference type="EMBL" id="VSTH01000022">
    <property type="protein sequence ID" value="TYO66977.1"/>
    <property type="molecule type" value="Genomic_DNA"/>
</dbReference>
<dbReference type="Proteomes" id="UP000324797">
    <property type="component" value="Unassembled WGS sequence"/>
</dbReference>
<dbReference type="RefSeq" id="WP_148738717.1">
    <property type="nucleotide sequence ID" value="NZ_VSTH01000022.1"/>
</dbReference>
<dbReference type="AlphaFoldDB" id="A0A5S4YU05"/>
<proteinExistence type="predicted"/>
<organism evidence="1 2">
    <name type="scientific">Bradyrhizobium hipponense</name>
    <dbReference type="NCBI Taxonomy" id="2605638"/>
    <lineage>
        <taxon>Bacteria</taxon>
        <taxon>Pseudomonadati</taxon>
        <taxon>Pseudomonadota</taxon>
        <taxon>Alphaproteobacteria</taxon>
        <taxon>Hyphomicrobiales</taxon>
        <taxon>Nitrobacteraceae</taxon>
        <taxon>Bradyrhizobium</taxon>
    </lineage>
</organism>
<evidence type="ECO:0000313" key="2">
    <source>
        <dbReference type="Proteomes" id="UP000324797"/>
    </source>
</evidence>
<reference evidence="1 2" key="1">
    <citation type="submission" date="2019-08" db="EMBL/GenBank/DDBJ databases">
        <title>Bradyrhizobium hipponensis sp. nov., a rhizobium isolated from a Lupinus angustifolius root nodule in Tunisia.</title>
        <authorList>
            <person name="Off K."/>
            <person name="Rejili M."/>
            <person name="Mars M."/>
            <person name="Brachmann A."/>
            <person name="Marin M."/>
        </authorList>
    </citation>
    <scope>NUCLEOTIDE SEQUENCE [LARGE SCALE GENOMIC DNA]</scope>
    <source>
        <strain evidence="2">aSej3</strain>
    </source>
</reference>
<comment type="caution">
    <text evidence="1">The sequence shown here is derived from an EMBL/GenBank/DDBJ whole genome shotgun (WGS) entry which is preliminary data.</text>
</comment>
<dbReference type="PROSITE" id="PS51257">
    <property type="entry name" value="PROKAR_LIPOPROTEIN"/>
    <property type="match status" value="1"/>
</dbReference>
<sequence>MISHPRTHKGAVLIAAYVMFACIAALLSVNLTSPTSAALGADWQCSRFALVFTTCTPVRAHETVSTGVRKRRLIAIQSQLAEAARHPTLSP</sequence>
<keyword evidence="2" id="KW-1185">Reference proteome</keyword>
<evidence type="ECO:0000313" key="1">
    <source>
        <dbReference type="EMBL" id="TYO66977.1"/>
    </source>
</evidence>
<protein>
    <submittedName>
        <fullName evidence="1">Uncharacterized protein</fullName>
    </submittedName>
</protein>
<accession>A0A5S4YU05</accession>
<gene>
    <name evidence="1" type="ORF">FXV83_08370</name>
</gene>
<name>A0A5S4YU05_9BRAD</name>